<reference evidence="5 6" key="1">
    <citation type="submission" date="2016-10" db="EMBL/GenBank/DDBJ databases">
        <authorList>
            <person name="de Groot N.N."/>
        </authorList>
    </citation>
    <scope>NUCLEOTIDE SEQUENCE [LARGE SCALE GENOMIC DNA]</scope>
    <source>
        <strain evidence="5 6">CGMCC 1.10434</strain>
    </source>
</reference>
<dbReference type="OrthoDB" id="9810250at2"/>
<dbReference type="InterPro" id="IPR001647">
    <property type="entry name" value="HTH_TetR"/>
</dbReference>
<dbReference type="InterPro" id="IPR050624">
    <property type="entry name" value="HTH-type_Tx_Regulator"/>
</dbReference>
<evidence type="ECO:0000313" key="6">
    <source>
        <dbReference type="Proteomes" id="UP000199300"/>
    </source>
</evidence>
<dbReference type="GO" id="GO:0003677">
    <property type="term" value="F:DNA binding"/>
    <property type="evidence" value="ECO:0007669"/>
    <property type="project" value="UniProtKB-UniRule"/>
</dbReference>
<dbReference type="PANTHER" id="PTHR43479">
    <property type="entry name" value="ACREF/ENVCD OPERON REPRESSOR-RELATED"/>
    <property type="match status" value="1"/>
</dbReference>
<keyword evidence="6" id="KW-1185">Reference proteome</keyword>
<proteinExistence type="predicted"/>
<accession>A0A1H8LFX7</accession>
<gene>
    <name evidence="5" type="ORF">SAMN04488134_103194</name>
</gene>
<sequence length="188" mass="21636">MDRRKKYTRMVLKEALISQLKAKAIGKITIKELCEQADINRSTFYAHFNDVYDLLNQIESELVHDMNQALTSHYPLQIEEVFEMLIKLLDYIKDNKNICLTLLNERDHDGFYGKIQSMAHDFIVRGFLEVNRIEGELAIYLSTYTISGCIHLIESWLKDTANLSSADIATIIMRVAQNGLASFEQANN</sequence>
<dbReference type="InterPro" id="IPR039532">
    <property type="entry name" value="TetR_C_Firmicutes"/>
</dbReference>
<dbReference type="InterPro" id="IPR009057">
    <property type="entry name" value="Homeodomain-like_sf"/>
</dbReference>
<dbReference type="Proteomes" id="UP000199300">
    <property type="component" value="Unassembled WGS sequence"/>
</dbReference>
<keyword evidence="1" id="KW-0678">Repressor</keyword>
<evidence type="ECO:0000256" key="2">
    <source>
        <dbReference type="ARBA" id="ARBA00023125"/>
    </source>
</evidence>
<dbReference type="STRING" id="872970.SAMN04488134_103194"/>
<dbReference type="SUPFAM" id="SSF46689">
    <property type="entry name" value="Homeodomain-like"/>
    <property type="match status" value="1"/>
</dbReference>
<dbReference type="EMBL" id="FODJ01000003">
    <property type="protein sequence ID" value="SEO04064.1"/>
    <property type="molecule type" value="Genomic_DNA"/>
</dbReference>
<protein>
    <submittedName>
        <fullName evidence="5">Transcriptional regulator, TetR family</fullName>
    </submittedName>
</protein>
<keyword evidence="2 3" id="KW-0238">DNA-binding</keyword>
<dbReference type="PROSITE" id="PS50977">
    <property type="entry name" value="HTH_TETR_2"/>
    <property type="match status" value="1"/>
</dbReference>
<feature type="DNA-binding region" description="H-T-H motif" evidence="3">
    <location>
        <begin position="29"/>
        <end position="48"/>
    </location>
</feature>
<evidence type="ECO:0000259" key="4">
    <source>
        <dbReference type="PROSITE" id="PS50977"/>
    </source>
</evidence>
<evidence type="ECO:0000256" key="1">
    <source>
        <dbReference type="ARBA" id="ARBA00022491"/>
    </source>
</evidence>
<organism evidence="5 6">
    <name type="scientific">Amphibacillus marinus</name>
    <dbReference type="NCBI Taxonomy" id="872970"/>
    <lineage>
        <taxon>Bacteria</taxon>
        <taxon>Bacillati</taxon>
        <taxon>Bacillota</taxon>
        <taxon>Bacilli</taxon>
        <taxon>Bacillales</taxon>
        <taxon>Bacillaceae</taxon>
        <taxon>Amphibacillus</taxon>
    </lineage>
</organism>
<evidence type="ECO:0000256" key="3">
    <source>
        <dbReference type="PROSITE-ProRule" id="PRU00335"/>
    </source>
</evidence>
<dbReference type="AlphaFoldDB" id="A0A1H8LFX7"/>
<dbReference type="Pfam" id="PF14278">
    <property type="entry name" value="TetR_C_8"/>
    <property type="match status" value="1"/>
</dbReference>
<evidence type="ECO:0000313" key="5">
    <source>
        <dbReference type="EMBL" id="SEO04064.1"/>
    </source>
</evidence>
<dbReference type="PANTHER" id="PTHR43479:SF7">
    <property type="entry name" value="TETR-FAMILY TRANSCRIPTIONAL REGULATOR"/>
    <property type="match status" value="1"/>
</dbReference>
<feature type="domain" description="HTH tetR-type" evidence="4">
    <location>
        <begin position="6"/>
        <end position="66"/>
    </location>
</feature>
<dbReference type="Gene3D" id="1.10.357.10">
    <property type="entry name" value="Tetracycline Repressor, domain 2"/>
    <property type="match status" value="1"/>
</dbReference>
<dbReference type="RefSeq" id="WP_091496057.1">
    <property type="nucleotide sequence ID" value="NZ_FODJ01000003.1"/>
</dbReference>
<name>A0A1H8LFX7_9BACI</name>